<reference evidence="1" key="1">
    <citation type="submission" date="2021-03" db="EMBL/GenBank/DDBJ databases">
        <title>Draft genome sequence of rust myrtle Austropuccinia psidii MF-1, a brazilian biotype.</title>
        <authorList>
            <person name="Quecine M.C."/>
            <person name="Pachon D.M.R."/>
            <person name="Bonatelli M.L."/>
            <person name="Correr F.H."/>
            <person name="Franceschini L.M."/>
            <person name="Leite T.F."/>
            <person name="Margarido G.R.A."/>
            <person name="Almeida C.A."/>
            <person name="Ferrarezi J.A."/>
            <person name="Labate C.A."/>
        </authorList>
    </citation>
    <scope>NUCLEOTIDE SEQUENCE</scope>
    <source>
        <strain evidence="1">MF-1</strain>
    </source>
</reference>
<dbReference type="Proteomes" id="UP000765509">
    <property type="component" value="Unassembled WGS sequence"/>
</dbReference>
<comment type="caution">
    <text evidence="1">The sequence shown here is derived from an EMBL/GenBank/DDBJ whole genome shotgun (WGS) entry which is preliminary data.</text>
</comment>
<dbReference type="EMBL" id="AVOT02111215">
    <property type="protein sequence ID" value="MBW0581939.1"/>
    <property type="molecule type" value="Genomic_DNA"/>
</dbReference>
<accession>A0A9Q3KJ18</accession>
<dbReference type="AlphaFoldDB" id="A0A9Q3KJ18"/>
<proteinExistence type="predicted"/>
<gene>
    <name evidence="1" type="ORF">O181_121654</name>
</gene>
<sequence length="86" mass="9709">MSWRLLQVEDKQTAYLVSIHHLKDLDNWRHQPNPGPTPDPLDTHTQACIWLHGQPNGLALNTHVATAFSGALGYGFPKKVFRKTSH</sequence>
<name>A0A9Q3KJ18_9BASI</name>
<keyword evidence="2" id="KW-1185">Reference proteome</keyword>
<evidence type="ECO:0000313" key="1">
    <source>
        <dbReference type="EMBL" id="MBW0581939.1"/>
    </source>
</evidence>
<evidence type="ECO:0000313" key="2">
    <source>
        <dbReference type="Proteomes" id="UP000765509"/>
    </source>
</evidence>
<protein>
    <submittedName>
        <fullName evidence="1">Uncharacterized protein</fullName>
    </submittedName>
</protein>
<organism evidence="1 2">
    <name type="scientific">Austropuccinia psidii MF-1</name>
    <dbReference type="NCBI Taxonomy" id="1389203"/>
    <lineage>
        <taxon>Eukaryota</taxon>
        <taxon>Fungi</taxon>
        <taxon>Dikarya</taxon>
        <taxon>Basidiomycota</taxon>
        <taxon>Pucciniomycotina</taxon>
        <taxon>Pucciniomycetes</taxon>
        <taxon>Pucciniales</taxon>
        <taxon>Sphaerophragmiaceae</taxon>
        <taxon>Austropuccinia</taxon>
    </lineage>
</organism>